<dbReference type="EMBL" id="CAUYUJ010007691">
    <property type="protein sequence ID" value="CAK0821686.1"/>
    <property type="molecule type" value="Genomic_DNA"/>
</dbReference>
<evidence type="ECO:0000313" key="1">
    <source>
        <dbReference type="EMBL" id="CAK0821686.1"/>
    </source>
</evidence>
<gene>
    <name evidence="1" type="ORF">PCOR1329_LOCUS22888</name>
</gene>
<dbReference type="SUPFAM" id="SSF56219">
    <property type="entry name" value="DNase I-like"/>
    <property type="match status" value="1"/>
</dbReference>
<reference evidence="1" key="1">
    <citation type="submission" date="2023-10" db="EMBL/GenBank/DDBJ databases">
        <authorList>
            <person name="Chen Y."/>
            <person name="Shah S."/>
            <person name="Dougan E. K."/>
            <person name="Thang M."/>
            <person name="Chan C."/>
        </authorList>
    </citation>
    <scope>NUCLEOTIDE SEQUENCE [LARGE SCALE GENOMIC DNA]</scope>
</reference>
<accession>A0ABN9RR22</accession>
<dbReference type="Proteomes" id="UP001189429">
    <property type="component" value="Unassembled WGS sequence"/>
</dbReference>
<dbReference type="InterPro" id="IPR036691">
    <property type="entry name" value="Endo/exonu/phosph_ase_sf"/>
</dbReference>
<sequence length="1384" mass="151850">MAYVQSLQSKIDAMETSIKESINATVTTVVSTATNPISLALKAAQDGIDGLGAKIEKNVHLAVGQQIDATRKHFQQQLDAFNIRVGEVEAKQEKTDKAIELMAEQIKVLQRELATANQQPIKQQFISRDFDREIDATIIKVHADGLVTLAKATESLTKFVVGCDIRETDFTVTGNDTAKFFTIKFTGLPGPASRRVQKVLDSVRSSNGTWVRIYADAVSGHGAVELRMGPDKSPKQIKTEIVGKRLRQAMEREFPTHVWRVDRAKAWITAGWAPVIAYIVRPGRDEPTVLTFQDTGLPALGIDRTTLKNAASVLARSQNRLANGPTPCLAIGTWNARALLGYQGRRVVEKSSCLKSMPLRKMVLGIQEVHQNHGQLLALMRKIDSTLDMHSSFAPGYHGTISGGVATVFPAGMNAVSDPIFPGRVLRSVFRAGDQVMIFYNIHNCDLSNATIQNITTRIISDLQWARSDPSRIVMFVTGDFNFSAVGELKLLDPVAKGNSNPTETSKASARKWHNALKHLVEIDSADTTHYCSETKAETTIDRCFCSFTPTQMLQLAVTSSTFSTPEDLSRRRVSDHAALFVSFTMRGAKPSPNQPIAQCIVKSPAFKEIADKVFAASPMGNLSPPTKLIQTTDLLRQIAREARDRLHEMHPSRGDVLFQVAKSISRAVWRQLWSPLSKRLVLTGVKTSEGTVTGPNERLKKLVEHWQPVFEGKTVDVTKAAVYLNQFSPTIDFSKYSTSLEIISSTMNAATATVAAEVVPASQRGFIHWRNFGYNILELDAESRIASADPDAQDMLPVLVPLDIAQAFPSFAHQFIRLALKAMGAPEAVLMFIDSMCNNILAMAPCAGQYVPLFYIVSGIIQGCGWSGTLYALGTACFLLNLETVLEAQGRGLCRACADDLGLVLRAVAYLVYLADVVLGMEILAGLELKAPKCHIIPLAGQVNADLIPKLKNALLAIVPKFKDFSICDRLTYLGLLLGPGATDQLIFAKAFNKYRSRVMAYSASDAPAVGAASLCNGRALPVLGYLAQCALLPREHFKHESWINACILRFPNGGFRLKDWPFLKDWGVPAPRSLQLSMLATIVRAATSTFKKFTEIRERPHEGLNSYGLQQTLEGAARGALHLSPPWWRTQAFVEAMHQIVSATSDHVYYPHQLVAPAVEAARAAVANEKPGLAQKHAFASALATRGSDGIGPFLQDRIVKELPHAGELFIHNPSIMHDIQTAMKRLPPSWATAWMRTLSFSWLTSFRIAYPSGRRQCIFGCANSHDKMRHYLICAPLAQAVGRACGAPPLATEFAKLGLTDQSNENMEAIAVACLAYHALRQETHVSVEATPTAAKAALRATREMLTYVTHFGSVEPPLITISIQFTFEEMFGTLLQARYL</sequence>
<protein>
    <recommendedName>
        <fullName evidence="3">Reverse transcriptase domain-containing protein</fullName>
    </recommendedName>
</protein>
<organism evidence="1 2">
    <name type="scientific">Prorocentrum cordatum</name>
    <dbReference type="NCBI Taxonomy" id="2364126"/>
    <lineage>
        <taxon>Eukaryota</taxon>
        <taxon>Sar</taxon>
        <taxon>Alveolata</taxon>
        <taxon>Dinophyceae</taxon>
        <taxon>Prorocentrales</taxon>
        <taxon>Prorocentraceae</taxon>
        <taxon>Prorocentrum</taxon>
    </lineage>
</organism>
<evidence type="ECO:0008006" key="3">
    <source>
        <dbReference type="Google" id="ProtNLM"/>
    </source>
</evidence>
<dbReference type="Gene3D" id="3.60.10.10">
    <property type="entry name" value="Endonuclease/exonuclease/phosphatase"/>
    <property type="match status" value="1"/>
</dbReference>
<evidence type="ECO:0000313" key="2">
    <source>
        <dbReference type="Proteomes" id="UP001189429"/>
    </source>
</evidence>
<comment type="caution">
    <text evidence="1">The sequence shown here is derived from an EMBL/GenBank/DDBJ whole genome shotgun (WGS) entry which is preliminary data.</text>
</comment>
<proteinExistence type="predicted"/>
<name>A0ABN9RR22_9DINO</name>
<keyword evidence="2" id="KW-1185">Reference proteome</keyword>